<reference evidence="1 2" key="1">
    <citation type="submission" date="2019-03" db="EMBL/GenBank/DDBJ databases">
        <title>First draft genome of Liparis tanakae, snailfish: a comprehensive survey of snailfish specific genes.</title>
        <authorList>
            <person name="Kim W."/>
            <person name="Song I."/>
            <person name="Jeong J.-H."/>
            <person name="Kim D."/>
            <person name="Kim S."/>
            <person name="Ryu S."/>
            <person name="Song J.Y."/>
            <person name="Lee S.K."/>
        </authorList>
    </citation>
    <scope>NUCLEOTIDE SEQUENCE [LARGE SCALE GENOMIC DNA]</scope>
    <source>
        <tissue evidence="1">Muscle</tissue>
    </source>
</reference>
<proteinExistence type="predicted"/>
<organism evidence="1 2">
    <name type="scientific">Liparis tanakae</name>
    <name type="common">Tanaka's snailfish</name>
    <dbReference type="NCBI Taxonomy" id="230148"/>
    <lineage>
        <taxon>Eukaryota</taxon>
        <taxon>Metazoa</taxon>
        <taxon>Chordata</taxon>
        <taxon>Craniata</taxon>
        <taxon>Vertebrata</taxon>
        <taxon>Euteleostomi</taxon>
        <taxon>Actinopterygii</taxon>
        <taxon>Neopterygii</taxon>
        <taxon>Teleostei</taxon>
        <taxon>Neoteleostei</taxon>
        <taxon>Acanthomorphata</taxon>
        <taxon>Eupercaria</taxon>
        <taxon>Perciformes</taxon>
        <taxon>Cottioidei</taxon>
        <taxon>Cottales</taxon>
        <taxon>Liparidae</taxon>
        <taxon>Liparis</taxon>
    </lineage>
</organism>
<evidence type="ECO:0000313" key="2">
    <source>
        <dbReference type="Proteomes" id="UP000314294"/>
    </source>
</evidence>
<dbReference type="AlphaFoldDB" id="A0A4Z2G4C7"/>
<protein>
    <submittedName>
        <fullName evidence="1">Uncharacterized protein</fullName>
    </submittedName>
</protein>
<comment type="caution">
    <text evidence="1">The sequence shown here is derived from an EMBL/GenBank/DDBJ whole genome shotgun (WGS) entry which is preliminary data.</text>
</comment>
<gene>
    <name evidence="1" type="ORF">EYF80_041417</name>
</gene>
<evidence type="ECO:0000313" key="1">
    <source>
        <dbReference type="EMBL" id="TNN48379.1"/>
    </source>
</evidence>
<name>A0A4Z2G4C7_9TELE</name>
<dbReference type="EMBL" id="SRLO01000699">
    <property type="protein sequence ID" value="TNN48379.1"/>
    <property type="molecule type" value="Genomic_DNA"/>
</dbReference>
<accession>A0A4Z2G4C7</accession>
<keyword evidence="2" id="KW-1185">Reference proteome</keyword>
<sequence length="134" mass="14528">MVGRVSAVQQSDCDAHCVPLYRKAARDFGRGRQEGDAKCSTAQCRKISGFTPSLSFVYSNMRKEKELDTPSPFPAISTVASSGHLLRIRTTVVDSVTRASRFSSRSCVSNFSQTLWFSSTSVLPSTGTVKPASV</sequence>
<dbReference type="Proteomes" id="UP000314294">
    <property type="component" value="Unassembled WGS sequence"/>
</dbReference>